<evidence type="ECO:0000256" key="1">
    <source>
        <dbReference type="ARBA" id="ARBA00001946"/>
    </source>
</evidence>
<comment type="caution">
    <text evidence="7">The sequence shown here is derived from an EMBL/GenBank/DDBJ whole genome shotgun (WGS) entry which is preliminary data.</text>
</comment>
<feature type="binding site" evidence="5">
    <location>
        <position position="134"/>
    </location>
    <ligand>
        <name>Mg(2+)</name>
        <dbReference type="ChEBI" id="CHEBI:18420"/>
    </ligand>
</feature>
<dbReference type="SUPFAM" id="SSF51621">
    <property type="entry name" value="Phosphoenolpyruvate/pyruvate domain"/>
    <property type="match status" value="1"/>
</dbReference>
<comment type="cofactor">
    <cofactor evidence="1">
        <name>Mg(2+)</name>
        <dbReference type="ChEBI" id="CHEBI:18420"/>
    </cofactor>
</comment>
<evidence type="ECO:0000256" key="5">
    <source>
        <dbReference type="PIRSR" id="PIRSR015582-2"/>
    </source>
</evidence>
<dbReference type="InterPro" id="IPR011206">
    <property type="entry name" value="Citrate_lyase_beta/mcl1/mcl2"/>
</dbReference>
<dbReference type="PANTHER" id="PTHR32308:SF0">
    <property type="entry name" value="HPCH_HPAI ALDOLASE_CITRATE LYASE DOMAIN-CONTAINING PROTEIN"/>
    <property type="match status" value="1"/>
</dbReference>
<evidence type="ECO:0000256" key="4">
    <source>
        <dbReference type="PIRSR" id="PIRSR015582-1"/>
    </source>
</evidence>
<evidence type="ECO:0000256" key="2">
    <source>
        <dbReference type="ARBA" id="ARBA00022723"/>
    </source>
</evidence>
<dbReference type="GO" id="GO:0003824">
    <property type="term" value="F:catalytic activity"/>
    <property type="evidence" value="ECO:0007669"/>
    <property type="project" value="InterPro"/>
</dbReference>
<feature type="binding site" evidence="4">
    <location>
        <position position="134"/>
    </location>
    <ligand>
        <name>substrate</name>
    </ligand>
</feature>
<dbReference type="PANTHER" id="PTHR32308">
    <property type="entry name" value="LYASE BETA SUBUNIT, PUTATIVE (AFU_ORTHOLOGUE AFUA_4G13030)-RELATED"/>
    <property type="match status" value="1"/>
</dbReference>
<name>A0A9C7US42_9RHOD</name>
<accession>A0A9C7US42</accession>
<keyword evidence="3 5" id="KW-0460">Magnesium</keyword>
<protein>
    <recommendedName>
        <fullName evidence="6">HpcH/HpaI aldolase/citrate lyase domain-containing protein</fullName>
    </recommendedName>
</protein>
<dbReference type="InterPro" id="IPR015813">
    <property type="entry name" value="Pyrv/PenolPyrv_kinase-like_dom"/>
</dbReference>
<proteinExistence type="predicted"/>
<evidence type="ECO:0000313" key="7">
    <source>
        <dbReference type="EMBL" id="GJQ13646.1"/>
    </source>
</evidence>
<keyword evidence="8" id="KW-1185">Reference proteome</keyword>
<dbReference type="GO" id="GO:0000287">
    <property type="term" value="F:magnesium ion binding"/>
    <property type="evidence" value="ECO:0007669"/>
    <property type="project" value="TreeGrafter"/>
</dbReference>
<feature type="domain" description="HpcH/HpaI aldolase/citrate lyase" evidence="6">
    <location>
        <begin position="7"/>
        <end position="229"/>
    </location>
</feature>
<dbReference type="Gene3D" id="3.20.20.60">
    <property type="entry name" value="Phosphoenolpyruvate-binding domains"/>
    <property type="match status" value="1"/>
</dbReference>
<evidence type="ECO:0000256" key="3">
    <source>
        <dbReference type="ARBA" id="ARBA00022842"/>
    </source>
</evidence>
<feature type="binding site" evidence="4">
    <location>
        <position position="71"/>
    </location>
    <ligand>
        <name>substrate</name>
    </ligand>
</feature>
<reference evidence="7" key="2">
    <citation type="submission" date="2022-01" db="EMBL/GenBank/DDBJ databases">
        <authorList>
            <person name="Hirooka S."/>
            <person name="Miyagishima S.Y."/>
        </authorList>
    </citation>
    <scope>NUCLEOTIDE SEQUENCE</scope>
    <source>
        <strain evidence="7">NBRC 102759</strain>
    </source>
</reference>
<reference evidence="7" key="1">
    <citation type="journal article" date="2022" name="Proc. Natl. Acad. Sci. U.S.A.">
        <title>Life cycle and functional genomics of the unicellular red alga Galdieria for elucidating algal and plant evolution and industrial use.</title>
        <authorList>
            <person name="Hirooka S."/>
            <person name="Itabashi T."/>
            <person name="Ichinose T.M."/>
            <person name="Onuma R."/>
            <person name="Fujiwara T."/>
            <person name="Yamashita S."/>
            <person name="Jong L.W."/>
            <person name="Tomita R."/>
            <person name="Iwane A.H."/>
            <person name="Miyagishima S.Y."/>
        </authorList>
    </citation>
    <scope>NUCLEOTIDE SEQUENCE</scope>
    <source>
        <strain evidence="7">NBRC 102759</strain>
    </source>
</reference>
<dbReference type="AlphaFoldDB" id="A0A9C7US42"/>
<evidence type="ECO:0000313" key="8">
    <source>
        <dbReference type="Proteomes" id="UP001061958"/>
    </source>
</evidence>
<dbReference type="EMBL" id="BQMJ01000046">
    <property type="protein sequence ID" value="GJQ13646.1"/>
    <property type="molecule type" value="Genomic_DNA"/>
</dbReference>
<dbReference type="Proteomes" id="UP001061958">
    <property type="component" value="Unassembled WGS sequence"/>
</dbReference>
<organism evidence="7 8">
    <name type="scientific">Galdieria partita</name>
    <dbReference type="NCBI Taxonomy" id="83374"/>
    <lineage>
        <taxon>Eukaryota</taxon>
        <taxon>Rhodophyta</taxon>
        <taxon>Bangiophyceae</taxon>
        <taxon>Galdieriales</taxon>
        <taxon>Galdieriaceae</taxon>
        <taxon>Galdieria</taxon>
    </lineage>
</organism>
<evidence type="ECO:0000259" key="6">
    <source>
        <dbReference type="Pfam" id="PF03328"/>
    </source>
</evidence>
<keyword evidence="2 5" id="KW-0479">Metal-binding</keyword>
<gene>
    <name evidence="7" type="ORF">GpartN1_g5437.t1</name>
</gene>
<dbReference type="InterPro" id="IPR005000">
    <property type="entry name" value="Aldolase/citrate-lyase_domain"/>
</dbReference>
<dbReference type="OrthoDB" id="1773at2759"/>
<feature type="binding site" evidence="5">
    <location>
        <position position="161"/>
    </location>
    <ligand>
        <name>Mg(2+)</name>
        <dbReference type="ChEBI" id="CHEBI:18420"/>
    </ligand>
</feature>
<dbReference type="PIRSF" id="PIRSF015582">
    <property type="entry name" value="Cit_lyase_B"/>
    <property type="match status" value="1"/>
</dbReference>
<dbReference type="Pfam" id="PF03328">
    <property type="entry name" value="HpcH_HpaI"/>
    <property type="match status" value="1"/>
</dbReference>
<dbReference type="InterPro" id="IPR040442">
    <property type="entry name" value="Pyrv_kinase-like_dom_sf"/>
</dbReference>
<sequence length="301" mass="33313">MQPSLLRSLLFVPGNSEKMLLKALQVHADALVPDLEDSVPKEEKVAARNLVSKMLPSLRAQVHKRVQIIPRVNSFYTQWFEEDLKAVLQLGVSAVTIGKVETAEEMKEIVKAIAEKEKEANLPSNSIKLIPWLETAKGVAYAREICASGSRLAAIAFGAEDFTADMQIERTSSGKEFYHARSWVCTAARASKLPALDSPWPHFRDLQGLEEDCRVAKAMGYKGKFSIHPGNIDIINKQFSPSTKEVEFAKKIVEAFEVARKAGRGSTSVNGTMVDEPVYRRARAVIEQESLLQDSSNASNL</sequence>
<dbReference type="GO" id="GO:0006107">
    <property type="term" value="P:oxaloacetate metabolic process"/>
    <property type="evidence" value="ECO:0007669"/>
    <property type="project" value="TreeGrafter"/>
</dbReference>